<dbReference type="AlphaFoldDB" id="A0A392SRU9"/>
<keyword evidence="1" id="KW-1133">Transmembrane helix</keyword>
<evidence type="ECO:0000256" key="1">
    <source>
        <dbReference type="SAM" id="Phobius"/>
    </source>
</evidence>
<keyword evidence="1" id="KW-0812">Transmembrane</keyword>
<sequence length="77" mass="8510">RLAGVGGGNAVVVQWLVGFDDDGEIFFLPSSFVLFLALFFLPFVLFQDGEIVLWFRCGDGRMCMVVVVVTTVLGNYE</sequence>
<keyword evidence="1" id="KW-0472">Membrane</keyword>
<keyword evidence="3" id="KW-1185">Reference proteome</keyword>
<accession>A0A392SRU9</accession>
<feature type="non-terminal residue" evidence="2">
    <location>
        <position position="1"/>
    </location>
</feature>
<evidence type="ECO:0000313" key="3">
    <source>
        <dbReference type="Proteomes" id="UP000265520"/>
    </source>
</evidence>
<name>A0A392SRU9_9FABA</name>
<comment type="caution">
    <text evidence="2">The sequence shown here is derived from an EMBL/GenBank/DDBJ whole genome shotgun (WGS) entry which is preliminary data.</text>
</comment>
<reference evidence="2 3" key="1">
    <citation type="journal article" date="2018" name="Front. Plant Sci.">
        <title>Red Clover (Trifolium pratense) and Zigzag Clover (T. medium) - A Picture of Genomic Similarities and Differences.</title>
        <authorList>
            <person name="Dluhosova J."/>
            <person name="Istvanek J."/>
            <person name="Nedelnik J."/>
            <person name="Repkova J."/>
        </authorList>
    </citation>
    <scope>NUCLEOTIDE SEQUENCE [LARGE SCALE GENOMIC DNA]</scope>
    <source>
        <strain evidence="3">cv. 10/8</strain>
        <tissue evidence="2">Leaf</tissue>
    </source>
</reference>
<proteinExistence type="predicted"/>
<feature type="transmembrane region" description="Helical" evidence="1">
    <location>
        <begin position="25"/>
        <end position="46"/>
    </location>
</feature>
<dbReference type="Proteomes" id="UP000265520">
    <property type="component" value="Unassembled WGS sequence"/>
</dbReference>
<organism evidence="2 3">
    <name type="scientific">Trifolium medium</name>
    <dbReference type="NCBI Taxonomy" id="97028"/>
    <lineage>
        <taxon>Eukaryota</taxon>
        <taxon>Viridiplantae</taxon>
        <taxon>Streptophyta</taxon>
        <taxon>Embryophyta</taxon>
        <taxon>Tracheophyta</taxon>
        <taxon>Spermatophyta</taxon>
        <taxon>Magnoliopsida</taxon>
        <taxon>eudicotyledons</taxon>
        <taxon>Gunneridae</taxon>
        <taxon>Pentapetalae</taxon>
        <taxon>rosids</taxon>
        <taxon>fabids</taxon>
        <taxon>Fabales</taxon>
        <taxon>Fabaceae</taxon>
        <taxon>Papilionoideae</taxon>
        <taxon>50 kb inversion clade</taxon>
        <taxon>NPAAA clade</taxon>
        <taxon>Hologalegina</taxon>
        <taxon>IRL clade</taxon>
        <taxon>Trifolieae</taxon>
        <taxon>Trifolium</taxon>
    </lineage>
</organism>
<dbReference type="EMBL" id="LXQA010424427">
    <property type="protein sequence ID" value="MCI50944.1"/>
    <property type="molecule type" value="Genomic_DNA"/>
</dbReference>
<protein>
    <submittedName>
        <fullName evidence="2">Uncharacterized protein</fullName>
    </submittedName>
</protein>
<evidence type="ECO:0000313" key="2">
    <source>
        <dbReference type="EMBL" id="MCI50944.1"/>
    </source>
</evidence>